<name>A0A517YHC5_9BACT</name>
<evidence type="ECO:0000259" key="2">
    <source>
        <dbReference type="SMART" id="SM00776"/>
    </source>
</evidence>
<dbReference type="InterPro" id="IPR008979">
    <property type="entry name" value="Galactose-bd-like_sf"/>
</dbReference>
<evidence type="ECO:0000256" key="1">
    <source>
        <dbReference type="SAM" id="SignalP"/>
    </source>
</evidence>
<dbReference type="SMART" id="SM00776">
    <property type="entry name" value="NPCBM"/>
    <property type="match status" value="1"/>
</dbReference>
<dbReference type="OrthoDB" id="272011at2"/>
<keyword evidence="4" id="KW-1185">Reference proteome</keyword>
<evidence type="ECO:0000313" key="3">
    <source>
        <dbReference type="EMBL" id="QDU29618.1"/>
    </source>
</evidence>
<dbReference type="KEGG" id="aagg:ETAA8_47330"/>
<dbReference type="RefSeq" id="WP_145093698.1">
    <property type="nucleotide sequence ID" value="NZ_CP036274.1"/>
</dbReference>
<dbReference type="InterPro" id="IPR038637">
    <property type="entry name" value="NPCBM_sf"/>
</dbReference>
<protein>
    <submittedName>
        <fullName evidence="3">NPCBM/NEW2 domain protein</fullName>
    </submittedName>
</protein>
<accession>A0A517YHC5</accession>
<dbReference type="SUPFAM" id="SSF49785">
    <property type="entry name" value="Galactose-binding domain-like"/>
    <property type="match status" value="1"/>
</dbReference>
<feature type="chain" id="PRO_5021700335" evidence="1">
    <location>
        <begin position="31"/>
        <end position="407"/>
    </location>
</feature>
<feature type="signal peptide" evidence="1">
    <location>
        <begin position="1"/>
        <end position="30"/>
    </location>
</feature>
<gene>
    <name evidence="3" type="ORF">ETAA8_47330</name>
</gene>
<evidence type="ECO:0000313" key="4">
    <source>
        <dbReference type="Proteomes" id="UP000315017"/>
    </source>
</evidence>
<dbReference type="InterPro" id="IPR013222">
    <property type="entry name" value="Glyco_hyd_98_carb-bd"/>
</dbReference>
<sequence precursor="true">MVSRDFPTRPSAPAITLPSLLLFFVTSVAAQQPVAGPQITLLDGKTYSAADLKVTAAGLTAPALPAGLTLDDVRLITSTSATPLPPVEKPEILVELAGGGSIAAKQVTIADDQCIIAWSLGEPLKVAIDAVRAIRFQPTVVNDEFGKSLAAPAADLDRVFVTLEGKIDSVTGLVNKLTETELAVELDGQVRNLPRERVFGVVVALAAPESRLPRCTFQLRDGSIVGGDLVSLEAGKAEVQIAGTNKIEIPWEAVQRVTVRSARIAYLSDLKPTAVKQLAFVTLARPWQRDRSVTGRTLTLGSQTFEKGIGVQAQNELTFDLPDDYEVLAATIGIDADAGGKGDCIFEVHVDGQRLFSERVRGSDPPRDIQVPVARGKQLTLSVLPGADLDLADHADWAEVRLMRNKK</sequence>
<dbReference type="Pfam" id="PF08305">
    <property type="entry name" value="NPCBM"/>
    <property type="match status" value="1"/>
</dbReference>
<organism evidence="3 4">
    <name type="scientific">Anatilimnocola aggregata</name>
    <dbReference type="NCBI Taxonomy" id="2528021"/>
    <lineage>
        <taxon>Bacteria</taxon>
        <taxon>Pseudomonadati</taxon>
        <taxon>Planctomycetota</taxon>
        <taxon>Planctomycetia</taxon>
        <taxon>Pirellulales</taxon>
        <taxon>Pirellulaceae</taxon>
        <taxon>Anatilimnocola</taxon>
    </lineage>
</organism>
<dbReference type="EMBL" id="CP036274">
    <property type="protein sequence ID" value="QDU29618.1"/>
    <property type="molecule type" value="Genomic_DNA"/>
</dbReference>
<dbReference type="Gene3D" id="2.60.120.1060">
    <property type="entry name" value="NPCBM/NEW2 domain"/>
    <property type="match status" value="1"/>
</dbReference>
<keyword evidence="1" id="KW-0732">Signal</keyword>
<dbReference type="Proteomes" id="UP000315017">
    <property type="component" value="Chromosome"/>
</dbReference>
<feature type="domain" description="Glycosyl hydrolase family 98 putative carbohydrate-binding module" evidence="2">
    <location>
        <begin position="261"/>
        <end position="404"/>
    </location>
</feature>
<proteinExistence type="predicted"/>
<dbReference type="AlphaFoldDB" id="A0A517YHC5"/>
<reference evidence="3 4" key="1">
    <citation type="submission" date="2019-02" db="EMBL/GenBank/DDBJ databases">
        <title>Deep-cultivation of Planctomycetes and their phenomic and genomic characterization uncovers novel biology.</title>
        <authorList>
            <person name="Wiegand S."/>
            <person name="Jogler M."/>
            <person name="Boedeker C."/>
            <person name="Pinto D."/>
            <person name="Vollmers J."/>
            <person name="Rivas-Marin E."/>
            <person name="Kohn T."/>
            <person name="Peeters S.H."/>
            <person name="Heuer A."/>
            <person name="Rast P."/>
            <person name="Oberbeckmann S."/>
            <person name="Bunk B."/>
            <person name="Jeske O."/>
            <person name="Meyerdierks A."/>
            <person name="Storesund J.E."/>
            <person name="Kallscheuer N."/>
            <person name="Luecker S."/>
            <person name="Lage O.M."/>
            <person name="Pohl T."/>
            <person name="Merkel B.J."/>
            <person name="Hornburger P."/>
            <person name="Mueller R.-W."/>
            <person name="Bruemmer F."/>
            <person name="Labrenz M."/>
            <person name="Spormann A.M."/>
            <person name="Op den Camp H."/>
            <person name="Overmann J."/>
            <person name="Amann R."/>
            <person name="Jetten M.S.M."/>
            <person name="Mascher T."/>
            <person name="Medema M.H."/>
            <person name="Devos D.P."/>
            <person name="Kaster A.-K."/>
            <person name="Ovreas L."/>
            <person name="Rohde M."/>
            <person name="Galperin M.Y."/>
            <person name="Jogler C."/>
        </authorList>
    </citation>
    <scope>NUCLEOTIDE SEQUENCE [LARGE SCALE GENOMIC DNA]</scope>
    <source>
        <strain evidence="3 4">ETA_A8</strain>
    </source>
</reference>